<keyword evidence="3" id="KW-1003">Cell membrane</keyword>
<dbReference type="InterPro" id="IPR050171">
    <property type="entry name" value="MFS_Transporters"/>
</dbReference>
<evidence type="ECO:0000256" key="8">
    <source>
        <dbReference type="SAM" id="Phobius"/>
    </source>
</evidence>
<comment type="caution">
    <text evidence="10">The sequence shown here is derived from an EMBL/GenBank/DDBJ whole genome shotgun (WGS) entry which is preliminary data.</text>
</comment>
<dbReference type="EMBL" id="JAGGDJ010000044">
    <property type="protein sequence ID" value="MBO7747980.1"/>
    <property type="molecule type" value="Genomic_DNA"/>
</dbReference>
<evidence type="ECO:0000256" key="5">
    <source>
        <dbReference type="ARBA" id="ARBA00022989"/>
    </source>
</evidence>
<feature type="transmembrane region" description="Helical" evidence="8">
    <location>
        <begin position="137"/>
        <end position="159"/>
    </location>
</feature>
<feature type="transmembrane region" description="Helical" evidence="8">
    <location>
        <begin position="42"/>
        <end position="62"/>
    </location>
</feature>
<dbReference type="Pfam" id="PF07690">
    <property type="entry name" value="MFS_1"/>
    <property type="match status" value="2"/>
</dbReference>
<comment type="subcellular location">
    <subcellularLocation>
        <location evidence="1">Cell membrane</location>
        <topology evidence="1">Multi-pass membrane protein</topology>
    </subcellularLocation>
</comment>
<feature type="domain" description="Major facilitator superfamily (MFS) profile" evidence="9">
    <location>
        <begin position="1"/>
        <end position="417"/>
    </location>
</feature>
<keyword evidence="5 8" id="KW-1133">Transmembrane helix</keyword>
<evidence type="ECO:0000313" key="11">
    <source>
        <dbReference type="Proteomes" id="UP000670947"/>
    </source>
</evidence>
<feature type="transmembrane region" description="Helical" evidence="8">
    <location>
        <begin position="305"/>
        <end position="321"/>
    </location>
</feature>
<dbReference type="InterPro" id="IPR005829">
    <property type="entry name" value="Sugar_transporter_CS"/>
</dbReference>
<evidence type="ECO:0000259" key="9">
    <source>
        <dbReference type="PROSITE" id="PS50850"/>
    </source>
</evidence>
<evidence type="ECO:0000256" key="4">
    <source>
        <dbReference type="ARBA" id="ARBA00022692"/>
    </source>
</evidence>
<accession>A0ABS3WI40</accession>
<evidence type="ECO:0000256" key="6">
    <source>
        <dbReference type="ARBA" id="ARBA00023136"/>
    </source>
</evidence>
<dbReference type="InterPro" id="IPR020846">
    <property type="entry name" value="MFS_dom"/>
</dbReference>
<keyword evidence="11" id="KW-1185">Reference proteome</keyword>
<keyword evidence="2" id="KW-0813">Transport</keyword>
<dbReference type="CDD" id="cd17329">
    <property type="entry name" value="MFS_MdtH_MDR_like"/>
    <property type="match status" value="1"/>
</dbReference>
<dbReference type="RefSeq" id="WP_208850591.1">
    <property type="nucleotide sequence ID" value="NZ_JAGGDJ010000044.1"/>
</dbReference>
<feature type="transmembrane region" description="Helical" evidence="8">
    <location>
        <begin position="165"/>
        <end position="182"/>
    </location>
</feature>
<evidence type="ECO:0000256" key="1">
    <source>
        <dbReference type="ARBA" id="ARBA00004651"/>
    </source>
</evidence>
<evidence type="ECO:0000313" key="10">
    <source>
        <dbReference type="EMBL" id="MBO7747980.1"/>
    </source>
</evidence>
<proteinExistence type="predicted"/>
<feature type="transmembrane region" description="Helical" evidence="8">
    <location>
        <begin position="74"/>
        <end position="97"/>
    </location>
</feature>
<dbReference type="InterPro" id="IPR011701">
    <property type="entry name" value="MFS"/>
</dbReference>
<gene>
    <name evidence="10" type="ORF">I8J29_27685</name>
</gene>
<sequence length="439" mass="48458">MRIRDWDTNLKLRLGGETAFNVIFWTFFPFLSIYFTNAFGKGWTGMLLVLSQLLSVLANLIGGYCADRFGRKRMMVFAASGQAFGYALFACAASPWVNLHAPAFAGFTLASFFGALYWPASQAMVADVVDEKHQSSVFAIFYTASNMAVVVGPLLGSFLYKDNPYAVLAAAAVICAAIALVMRGRLSETRPAHVADRYKTASGAPWYAAVTAQLRDYRVIAADRVFLLFSIAGVLLAQTFMQLDLLFPVFLKETVPLSTLFSYRGWDLTLTGQQLFGLIVSENGLFVALFTVIVTKWMTKYRDRIVFIGGALFYALGMIMFCNMSTFWGFTAAIAVFTLAELMSAGPQQAFVARLAPEEMRGQYFAAASLRFTLGRTIAPMSIPLTGMLGFKWTFAALALLAVLSAVIYNAMFNKLEEAPRRPEGKPRRAKPKPEIDLK</sequence>
<feature type="transmembrane region" description="Helical" evidence="8">
    <location>
        <begin position="395"/>
        <end position="413"/>
    </location>
</feature>
<feature type="transmembrane region" description="Helical" evidence="8">
    <location>
        <begin position="225"/>
        <end position="251"/>
    </location>
</feature>
<dbReference type="PROSITE" id="PS50850">
    <property type="entry name" value="MFS"/>
    <property type="match status" value="1"/>
</dbReference>
<dbReference type="Gene3D" id="1.20.1250.20">
    <property type="entry name" value="MFS general substrate transporter like domains"/>
    <property type="match status" value="1"/>
</dbReference>
<dbReference type="PROSITE" id="PS00216">
    <property type="entry name" value="SUGAR_TRANSPORT_1"/>
    <property type="match status" value="1"/>
</dbReference>
<name>A0ABS3WI40_9BACL</name>
<keyword evidence="6 8" id="KW-0472">Membrane</keyword>
<feature type="transmembrane region" description="Helical" evidence="8">
    <location>
        <begin position="12"/>
        <end position="36"/>
    </location>
</feature>
<dbReference type="PANTHER" id="PTHR23517">
    <property type="entry name" value="RESISTANCE PROTEIN MDTM, PUTATIVE-RELATED-RELATED"/>
    <property type="match status" value="1"/>
</dbReference>
<keyword evidence="4 8" id="KW-0812">Transmembrane</keyword>
<dbReference type="SUPFAM" id="SSF103473">
    <property type="entry name" value="MFS general substrate transporter"/>
    <property type="match status" value="1"/>
</dbReference>
<feature type="transmembrane region" description="Helical" evidence="8">
    <location>
        <begin position="271"/>
        <end position="293"/>
    </location>
</feature>
<evidence type="ECO:0000256" key="7">
    <source>
        <dbReference type="SAM" id="MobiDB-lite"/>
    </source>
</evidence>
<reference evidence="10 11" key="1">
    <citation type="submission" date="2021-03" db="EMBL/GenBank/DDBJ databases">
        <title>Paenibacillus artemisicola MWE-103 whole genome sequence.</title>
        <authorList>
            <person name="Ham Y.J."/>
        </authorList>
    </citation>
    <scope>NUCLEOTIDE SEQUENCE [LARGE SCALE GENOMIC DNA]</scope>
    <source>
        <strain evidence="10 11">MWE-103</strain>
    </source>
</reference>
<feature type="region of interest" description="Disordered" evidence="7">
    <location>
        <begin position="420"/>
        <end position="439"/>
    </location>
</feature>
<evidence type="ECO:0000256" key="2">
    <source>
        <dbReference type="ARBA" id="ARBA00022448"/>
    </source>
</evidence>
<dbReference type="Proteomes" id="UP000670947">
    <property type="component" value="Unassembled WGS sequence"/>
</dbReference>
<feature type="transmembrane region" description="Helical" evidence="8">
    <location>
        <begin position="103"/>
        <end position="125"/>
    </location>
</feature>
<evidence type="ECO:0000256" key="3">
    <source>
        <dbReference type="ARBA" id="ARBA00022475"/>
    </source>
</evidence>
<protein>
    <submittedName>
        <fullName evidence="10">MFS transporter</fullName>
    </submittedName>
</protein>
<dbReference type="PANTHER" id="PTHR23517:SF3">
    <property type="entry name" value="INTEGRAL MEMBRANE TRANSPORT PROTEIN"/>
    <property type="match status" value="1"/>
</dbReference>
<organism evidence="10 11">
    <name type="scientific">Paenibacillus artemisiicola</name>
    <dbReference type="NCBI Taxonomy" id="1172618"/>
    <lineage>
        <taxon>Bacteria</taxon>
        <taxon>Bacillati</taxon>
        <taxon>Bacillota</taxon>
        <taxon>Bacilli</taxon>
        <taxon>Bacillales</taxon>
        <taxon>Paenibacillaceae</taxon>
        <taxon>Paenibacillus</taxon>
    </lineage>
</organism>
<dbReference type="InterPro" id="IPR036259">
    <property type="entry name" value="MFS_trans_sf"/>
</dbReference>